<dbReference type="Proteomes" id="UP000825009">
    <property type="component" value="Chromosome"/>
</dbReference>
<keyword evidence="4" id="KW-1185">Reference proteome</keyword>
<feature type="domain" description="PaaX-like ferredoxin-like" evidence="2">
    <location>
        <begin position="111"/>
        <end position="153"/>
    </location>
</feature>
<dbReference type="KEGG" id="gce:KYE46_16985"/>
<dbReference type="Pfam" id="PF22444">
    <property type="entry name" value="PaaX-like_Fer-like"/>
    <property type="match status" value="1"/>
</dbReference>
<dbReference type="PANTHER" id="PTHR30319:SF1">
    <property type="entry name" value="TRANSCRIPTIONAL REPRESSOR PAAX"/>
    <property type="match status" value="1"/>
</dbReference>
<dbReference type="RefSeq" id="WP_219002342.1">
    <property type="nucleotide sequence ID" value="NZ_CP079194.1"/>
</dbReference>
<evidence type="ECO:0008006" key="5">
    <source>
        <dbReference type="Google" id="ProtNLM"/>
    </source>
</evidence>
<organism evidence="3 4">
    <name type="scientific">Gymnodinialimonas ceratoperidinii</name>
    <dbReference type="NCBI Taxonomy" id="2856823"/>
    <lineage>
        <taxon>Bacteria</taxon>
        <taxon>Pseudomonadati</taxon>
        <taxon>Pseudomonadota</taxon>
        <taxon>Alphaproteobacteria</taxon>
        <taxon>Rhodobacterales</taxon>
        <taxon>Paracoccaceae</taxon>
        <taxon>Gymnodinialimonas</taxon>
    </lineage>
</organism>
<evidence type="ECO:0000313" key="4">
    <source>
        <dbReference type="Proteomes" id="UP000825009"/>
    </source>
</evidence>
<dbReference type="AlphaFoldDB" id="A0A8F6TVS3"/>
<dbReference type="Pfam" id="PF07848">
    <property type="entry name" value="PaaX"/>
    <property type="match status" value="1"/>
</dbReference>
<name>A0A8F6TVS3_9RHOB</name>
<accession>A0A8F6TVS3</accession>
<gene>
    <name evidence="3" type="ORF">KYE46_16985</name>
</gene>
<evidence type="ECO:0000259" key="2">
    <source>
        <dbReference type="Pfam" id="PF22444"/>
    </source>
</evidence>
<dbReference type="InterPro" id="IPR055233">
    <property type="entry name" value="PaaX-like_ferredoxin-like"/>
</dbReference>
<evidence type="ECO:0000313" key="3">
    <source>
        <dbReference type="EMBL" id="QXT39590.1"/>
    </source>
</evidence>
<feature type="domain" description="Transcriptional repressor PaaX-like N-terminal" evidence="1">
    <location>
        <begin position="22"/>
        <end position="85"/>
    </location>
</feature>
<sequence length="256" mass="27696">MRDPVRTLAEALTEEAPLKLWSVLVTCLGDVGRSSREEVSGLVLSALVERIGLQPQAMRVALHRLKRDGWIESRRDGRVGYHALSPSALKQVQAVEDRVYGPAAGLDGWQMVGLPPDAQDALLLLPEGTAGVLLSRNLALVAGNPEGVPDDWLLAVPGDRVLPDWVRAAVVDAACEEDFAKLTATIRSVEALPEAPLDRFALRVLALHGWRRLALRSNPAAEAVLGEDRAEIACRAAVHELMARLGPIQTSWLRAA</sequence>
<dbReference type="EMBL" id="CP079194">
    <property type="protein sequence ID" value="QXT39590.1"/>
    <property type="molecule type" value="Genomic_DNA"/>
</dbReference>
<reference evidence="3 4" key="1">
    <citation type="submission" date="2021-07" db="EMBL/GenBank/DDBJ databases">
        <title>A novel Jannaschia species isolated from marine dinoflagellate Ceratoperidinium margalefii.</title>
        <authorList>
            <person name="Jiang Y."/>
            <person name="Li Z."/>
        </authorList>
    </citation>
    <scope>NUCLEOTIDE SEQUENCE [LARGE SCALE GENOMIC DNA]</scope>
    <source>
        <strain evidence="3 4">J12C1-MA-4</strain>
    </source>
</reference>
<proteinExistence type="predicted"/>
<evidence type="ECO:0000259" key="1">
    <source>
        <dbReference type="Pfam" id="PF07848"/>
    </source>
</evidence>
<dbReference type="GO" id="GO:0006351">
    <property type="term" value="P:DNA-templated transcription"/>
    <property type="evidence" value="ECO:0007669"/>
    <property type="project" value="TreeGrafter"/>
</dbReference>
<dbReference type="InterPro" id="IPR012906">
    <property type="entry name" value="PaaX-like_N"/>
</dbReference>
<protein>
    <recommendedName>
        <fullName evidence="5">PaaX family transcriptional regulator</fullName>
    </recommendedName>
</protein>
<dbReference type="PANTHER" id="PTHR30319">
    <property type="entry name" value="PHENYLACETIC ACID REGULATOR-RELATED TRANSCRIPTIONAL REPRESSOR"/>
    <property type="match status" value="1"/>
</dbReference>